<dbReference type="PRINTS" id="PR00313">
    <property type="entry name" value="CABNDNGRPT"/>
</dbReference>
<name>A0A7T5R2L1_9BACT</name>
<dbReference type="InterPro" id="IPR025193">
    <property type="entry name" value="DUF4114"/>
</dbReference>
<protein>
    <submittedName>
        <fullName evidence="4">DUF4114 domain-containing protein</fullName>
    </submittedName>
</protein>
<gene>
    <name evidence="4" type="ORF">HYS17_00435</name>
</gene>
<dbReference type="Pfam" id="PF00353">
    <property type="entry name" value="HemolysinCabind"/>
    <property type="match status" value="6"/>
</dbReference>
<organism evidence="4 5">
    <name type="scientific">Micavibrio aeruginosavorus</name>
    <dbReference type="NCBI Taxonomy" id="349221"/>
    <lineage>
        <taxon>Bacteria</taxon>
        <taxon>Pseudomonadati</taxon>
        <taxon>Bdellovibrionota</taxon>
        <taxon>Bdellovibrionia</taxon>
        <taxon>Bdellovibrionales</taxon>
        <taxon>Pseudobdellovibrionaceae</taxon>
        <taxon>Micavibrio</taxon>
    </lineage>
</organism>
<dbReference type="AlphaFoldDB" id="A0A7T5R2L1"/>
<dbReference type="InterPro" id="IPR018511">
    <property type="entry name" value="Hemolysin-typ_Ca-bd_CS"/>
</dbReference>
<dbReference type="InterPro" id="IPR019960">
    <property type="entry name" value="T1SS_VCA0849"/>
</dbReference>
<dbReference type="Pfam" id="PF13448">
    <property type="entry name" value="DUF4114"/>
    <property type="match status" value="1"/>
</dbReference>
<comment type="subcellular location">
    <subcellularLocation>
        <location evidence="1">Secreted</location>
    </subcellularLocation>
</comment>
<dbReference type="PANTHER" id="PTHR38340">
    <property type="entry name" value="S-LAYER PROTEIN"/>
    <property type="match status" value="1"/>
</dbReference>
<evidence type="ECO:0000313" key="5">
    <source>
        <dbReference type="Proteomes" id="UP000595362"/>
    </source>
</evidence>
<evidence type="ECO:0000259" key="3">
    <source>
        <dbReference type="Pfam" id="PF13448"/>
    </source>
</evidence>
<evidence type="ECO:0000256" key="1">
    <source>
        <dbReference type="ARBA" id="ARBA00004613"/>
    </source>
</evidence>
<dbReference type="Proteomes" id="UP000595362">
    <property type="component" value="Chromosome"/>
</dbReference>
<proteinExistence type="predicted"/>
<dbReference type="PROSITE" id="PS00330">
    <property type="entry name" value="HEMOLYSIN_CALCIUM"/>
    <property type="match status" value="4"/>
</dbReference>
<keyword evidence="2" id="KW-0964">Secreted</keyword>
<evidence type="ECO:0000256" key="2">
    <source>
        <dbReference type="ARBA" id="ARBA00022525"/>
    </source>
</evidence>
<sequence>MADINGTGGNDFLNFSGTMTTITTTLTNPYTGQTVNVNDIYNLTNSTYDGLGGTDVLLMTNVGDALFATNSSGQATLTSVETLLAGDGGDLIVTASDTVVYGNMTIDGGASNDIIWSNAGDDTINARDGADIADGGTGNDRVNGMNGDDWVSGGFGADIVSGGNDNDTLQYVADSVWAAGYFTVNAGTGELFALEGYNQSYDFLRGDAGQDTIVMTDGNDALIADDPVSPAHVSASGARVNGIEVIDAGAGDDIINLTSLNYSFGNITAYGGTGNDIIWSSAGSDLLEGGSGNDWLDGGDGDDVLRGGPNGTVDGVLQYTQLQHTFYAALIFPQLSEGQALPPADEPNLGIQPDDLSISFETTVRMTFVGTDAGYKNSLGFYRVNAAGEIIDVHMAFANAKAVAVGTAYTLDLDGQTGSDFGLFIVSNGFNTNAGYAGVNFATGTLNFIYHNGLADERIATIDDNAADIRLVWTDGVTERILNGPIYHATPRNGDNGINPDNAQHVVSGILDPDDPTTLRVGFEDLANLGDADYNDVTMDITVDDRTVAIPTIDDDDYIVGGAGNDTIYGGVGSDIIAGGTGADHLYGEEGEDTFLIDVLDSFWDTIHDFSIGFEDDVINIYDVLQGYDPLTDALEDFVRLTASGGDTLLEINATGDVNSAFVSAALIVGGVGGASVADLVAGGNLVADVSALA</sequence>
<dbReference type="GO" id="GO:0005509">
    <property type="term" value="F:calcium ion binding"/>
    <property type="evidence" value="ECO:0007669"/>
    <property type="project" value="InterPro"/>
</dbReference>
<reference evidence="4 5" key="1">
    <citation type="submission" date="2020-07" db="EMBL/GenBank/DDBJ databases">
        <title>Huge and variable diversity of episymbiotic CPR bacteria and DPANN archaea in groundwater ecosystems.</title>
        <authorList>
            <person name="He C.Y."/>
            <person name="Keren R."/>
            <person name="Whittaker M."/>
            <person name="Farag I.F."/>
            <person name="Doudna J."/>
            <person name="Cate J.H.D."/>
            <person name="Banfield J.F."/>
        </authorList>
    </citation>
    <scope>NUCLEOTIDE SEQUENCE [LARGE SCALE GENOMIC DNA]</scope>
    <source>
        <strain evidence="4">NC_groundwater_70_Ag_B-0.1um_54_66</strain>
    </source>
</reference>
<evidence type="ECO:0000313" key="4">
    <source>
        <dbReference type="EMBL" id="QQG36294.1"/>
    </source>
</evidence>
<dbReference type="InterPro" id="IPR001343">
    <property type="entry name" value="Hemolysn_Ca-bd"/>
</dbReference>
<dbReference type="InterPro" id="IPR050557">
    <property type="entry name" value="RTX_toxin/Mannuronan_C5-epim"/>
</dbReference>
<dbReference type="NCBIfam" id="TIGR03661">
    <property type="entry name" value="T1SS_VCA0849"/>
    <property type="match status" value="1"/>
</dbReference>
<dbReference type="InterPro" id="IPR011049">
    <property type="entry name" value="Serralysin-like_metalloprot_C"/>
</dbReference>
<dbReference type="SUPFAM" id="SSF51120">
    <property type="entry name" value="beta-Roll"/>
    <property type="match status" value="2"/>
</dbReference>
<dbReference type="Gene3D" id="2.150.10.10">
    <property type="entry name" value="Serralysin-like metalloprotease, C-terminal"/>
    <property type="match status" value="3"/>
</dbReference>
<dbReference type="PANTHER" id="PTHR38340:SF1">
    <property type="entry name" value="S-LAYER PROTEIN"/>
    <property type="match status" value="1"/>
</dbReference>
<dbReference type="GO" id="GO:0005576">
    <property type="term" value="C:extracellular region"/>
    <property type="evidence" value="ECO:0007669"/>
    <property type="project" value="UniProtKB-SubCell"/>
</dbReference>
<accession>A0A7T5R2L1</accession>
<feature type="domain" description="DUF4114" evidence="3">
    <location>
        <begin position="472"/>
        <end position="542"/>
    </location>
</feature>
<dbReference type="EMBL" id="CP066681">
    <property type="protein sequence ID" value="QQG36294.1"/>
    <property type="molecule type" value="Genomic_DNA"/>
</dbReference>